<name>C5CJK6_VARPS</name>
<dbReference type="STRING" id="543728.Vapar_2433"/>
<dbReference type="HOGENOM" id="CLU_993740_0_0_4"/>
<organism evidence="2">
    <name type="scientific">Variovorax paradoxus (strain S110)</name>
    <dbReference type="NCBI Taxonomy" id="543728"/>
    <lineage>
        <taxon>Bacteria</taxon>
        <taxon>Pseudomonadati</taxon>
        <taxon>Pseudomonadota</taxon>
        <taxon>Betaproteobacteria</taxon>
        <taxon>Burkholderiales</taxon>
        <taxon>Comamonadaceae</taxon>
        <taxon>Variovorax</taxon>
    </lineage>
</organism>
<dbReference type="KEGG" id="vap:Vapar_2433"/>
<feature type="compositionally biased region" description="Low complexity" evidence="1">
    <location>
        <begin position="98"/>
        <end position="109"/>
    </location>
</feature>
<evidence type="ECO:0000313" key="2">
    <source>
        <dbReference type="EMBL" id="ACS19059.1"/>
    </source>
</evidence>
<sequence length="280" mass="30368">MANELTQAFKIAADVHDESSTHIHATLYAPVLEEFCLEASREDEGRNWYIEVTNESGYHTYDGYWRDSERKSCDEVLAEAADGSLLHELKSPPEGSRPITPSAATPAAPGGVDVDHALALKLLKRLEDATELWKGWSGAPSTLVELKHAIGSMAQKLALRTAALSHPAPAVECRDCCGTGIDGDCGSDGRTIDIECGACNGTGRTRDAWQVSIERLEQVFRKSVVGMVPAEYATGYTEALSHVRRALSHPAPVAAPAKNCEWTNCVHRVGHVCCNDKEQK</sequence>
<proteinExistence type="predicted"/>
<reference evidence="2" key="1">
    <citation type="submission" date="2009-06" db="EMBL/GenBank/DDBJ databases">
        <title>Complete sequence of chromosome 1 of Variovorax paradoxus S110.</title>
        <authorList>
            <consortium name="US DOE Joint Genome Institute"/>
            <person name="Lucas S."/>
            <person name="Copeland A."/>
            <person name="Lapidus A."/>
            <person name="Glavina del Rio T."/>
            <person name="Tice H."/>
            <person name="Bruce D."/>
            <person name="Goodwin L."/>
            <person name="Pitluck S."/>
            <person name="Chertkov O."/>
            <person name="Brettin T."/>
            <person name="Detter J.C."/>
            <person name="Han C."/>
            <person name="Larimer F."/>
            <person name="Land M."/>
            <person name="Hauser L."/>
            <person name="Kyrpides N."/>
            <person name="Ovchinnikova G."/>
            <person name="Orwin P."/>
            <person name="Leadbetter J.R."/>
            <person name="Spain J.C."/>
            <person name="Han J.I."/>
        </authorList>
    </citation>
    <scope>NUCLEOTIDE SEQUENCE</scope>
    <source>
        <strain evidence="2">S110</strain>
    </source>
</reference>
<dbReference type="EMBL" id="CP001635">
    <property type="protein sequence ID" value="ACS19059.1"/>
    <property type="molecule type" value="Genomic_DNA"/>
</dbReference>
<feature type="region of interest" description="Disordered" evidence="1">
    <location>
        <begin position="87"/>
        <end position="110"/>
    </location>
</feature>
<dbReference type="AlphaFoldDB" id="C5CJK6"/>
<protein>
    <submittedName>
        <fullName evidence="2">Uncharacterized protein</fullName>
    </submittedName>
</protein>
<gene>
    <name evidence="2" type="ordered locus">Vapar_2433</name>
</gene>
<accession>C5CJK6</accession>
<evidence type="ECO:0000256" key="1">
    <source>
        <dbReference type="SAM" id="MobiDB-lite"/>
    </source>
</evidence>